<keyword evidence="4" id="KW-0472">Membrane</keyword>
<keyword evidence="3" id="KW-0336">GPI-anchor</keyword>
<protein>
    <submittedName>
        <fullName evidence="8">Variant surface glycoprotein 1125.5711</fullName>
    </submittedName>
</protein>
<name>A0A1J0RD87_9TRYP</name>
<accession>A0A1J0RD87</accession>
<dbReference type="VEuPathDB" id="TriTrypDB:Tb427_000434200"/>
<evidence type="ECO:0000256" key="2">
    <source>
        <dbReference type="ARBA" id="ARBA00022475"/>
    </source>
</evidence>
<keyword evidence="2" id="KW-1003">Cell membrane</keyword>
<evidence type="ECO:0000256" key="6">
    <source>
        <dbReference type="ARBA" id="ARBA00023288"/>
    </source>
</evidence>
<dbReference type="Gene3D" id="4.10.110.20">
    <property type="entry name" value="Variant surface glycoprotein MITAT 1.2, VSG 221, C-terminal domain"/>
    <property type="match status" value="1"/>
</dbReference>
<dbReference type="EMBL" id="KX701794">
    <property type="protein sequence ID" value="APD75750.1"/>
    <property type="molecule type" value="Genomic_DNA"/>
</dbReference>
<evidence type="ECO:0000313" key="8">
    <source>
        <dbReference type="EMBL" id="APD75750.1"/>
    </source>
</evidence>
<keyword evidence="5" id="KW-0325">Glycoprotein</keyword>
<reference evidence="8" key="1">
    <citation type="submission" date="2016-08" db="EMBL/GenBank/DDBJ databases">
        <title>VSG repertoire of Trypanosoma brucei EATRO 1125.</title>
        <authorList>
            <person name="Cross G.A."/>
        </authorList>
    </citation>
    <scope>NUCLEOTIDE SEQUENCE</scope>
    <source>
        <strain evidence="8">EATRO 1125</strain>
    </source>
</reference>
<dbReference type="SUPFAM" id="SSF58087">
    <property type="entry name" value="Variant surface glycoprotein (N-terminal domain)"/>
    <property type="match status" value="1"/>
</dbReference>
<dbReference type="AlphaFoldDB" id="A0A1J0RD87"/>
<sequence>MAGLTAAEPTVAGFDAAGYQGAIKSDDADVAATGGSSVCSLIKVKATNYMLNANTGHTIGVTPKFAAVIFYLDGTGMKMKGTTKIRTKADAEPLLHAAYQAYSATNKQPQKYEFKDVVKLKDDQPFVSLYRAIVLKEKAGTAAPEPAVKRKIEAMLGGTTVMPEKYDGSKTKEKVQDPDADEGKEIALSSISSLETLQKVLAYYKNRNIQKLKLQTTNLENKANQQTTKINETDATCEAKGLHKCEKPCKLIVEERGKRK</sequence>
<dbReference type="InterPro" id="IPR001812">
    <property type="entry name" value="Trypano_VSG_A_N_dom"/>
</dbReference>
<evidence type="ECO:0000256" key="3">
    <source>
        <dbReference type="ARBA" id="ARBA00022622"/>
    </source>
</evidence>
<dbReference type="GO" id="GO:0042783">
    <property type="term" value="P:symbiont-mediated evasion of host immune response"/>
    <property type="evidence" value="ECO:0007669"/>
    <property type="project" value="InterPro"/>
</dbReference>
<dbReference type="Gene3D" id="1.10.470.10">
    <property type="entry name" value="Variant Surface Glycoprotein, subunit A, domain 2"/>
    <property type="match status" value="1"/>
</dbReference>
<feature type="domain" description="Trypanosome variant surface glycoprotein A-type N-terminal" evidence="7">
    <location>
        <begin position="5"/>
        <end position="205"/>
    </location>
</feature>
<organism evidence="8">
    <name type="scientific">Trypanosoma brucei</name>
    <dbReference type="NCBI Taxonomy" id="5691"/>
    <lineage>
        <taxon>Eukaryota</taxon>
        <taxon>Discoba</taxon>
        <taxon>Euglenozoa</taxon>
        <taxon>Kinetoplastea</taxon>
        <taxon>Metakinetoplastina</taxon>
        <taxon>Trypanosomatida</taxon>
        <taxon>Trypanosomatidae</taxon>
        <taxon>Trypanosoma</taxon>
    </lineage>
</organism>
<evidence type="ECO:0000259" key="7">
    <source>
        <dbReference type="Pfam" id="PF00913"/>
    </source>
</evidence>
<dbReference type="GO" id="GO:0005886">
    <property type="term" value="C:plasma membrane"/>
    <property type="evidence" value="ECO:0007669"/>
    <property type="project" value="UniProtKB-SubCell"/>
</dbReference>
<dbReference type="Gene3D" id="3.90.150.10">
    <property type="entry name" value="Variant Surface Glycoprotein, subunit A domain 1"/>
    <property type="match status" value="1"/>
</dbReference>
<proteinExistence type="predicted"/>
<evidence type="ECO:0000256" key="4">
    <source>
        <dbReference type="ARBA" id="ARBA00023136"/>
    </source>
</evidence>
<evidence type="ECO:0000256" key="5">
    <source>
        <dbReference type="ARBA" id="ARBA00023180"/>
    </source>
</evidence>
<dbReference type="Pfam" id="PF00913">
    <property type="entry name" value="Trypan_glycop"/>
    <property type="match status" value="1"/>
</dbReference>
<evidence type="ECO:0000256" key="1">
    <source>
        <dbReference type="ARBA" id="ARBA00004609"/>
    </source>
</evidence>
<comment type="subcellular location">
    <subcellularLocation>
        <location evidence="1">Cell membrane</location>
        <topology evidence="1">Lipid-anchor</topology>
        <topology evidence="1">GPI-anchor</topology>
    </subcellularLocation>
</comment>
<dbReference type="GO" id="GO:0098552">
    <property type="term" value="C:side of membrane"/>
    <property type="evidence" value="ECO:0007669"/>
    <property type="project" value="UniProtKB-KW"/>
</dbReference>
<keyword evidence="6" id="KW-0449">Lipoprotein</keyword>